<dbReference type="OrthoDB" id="1889094at2759"/>
<dbReference type="InterPro" id="IPR044839">
    <property type="entry name" value="NDR1-like"/>
</dbReference>
<organism evidence="6 7">
    <name type="scientific">Lupinus albus</name>
    <name type="common">White lupine</name>
    <name type="synonym">Lupinus termis</name>
    <dbReference type="NCBI Taxonomy" id="3870"/>
    <lineage>
        <taxon>Eukaryota</taxon>
        <taxon>Viridiplantae</taxon>
        <taxon>Streptophyta</taxon>
        <taxon>Embryophyta</taxon>
        <taxon>Tracheophyta</taxon>
        <taxon>Spermatophyta</taxon>
        <taxon>Magnoliopsida</taxon>
        <taxon>eudicotyledons</taxon>
        <taxon>Gunneridae</taxon>
        <taxon>Pentapetalae</taxon>
        <taxon>rosids</taxon>
        <taxon>fabids</taxon>
        <taxon>Fabales</taxon>
        <taxon>Fabaceae</taxon>
        <taxon>Papilionoideae</taxon>
        <taxon>50 kb inversion clade</taxon>
        <taxon>genistoids sensu lato</taxon>
        <taxon>core genistoids</taxon>
        <taxon>Genisteae</taxon>
        <taxon>Lupinus</taxon>
    </lineage>
</organism>
<sequence length="242" mass="27326">MSQLNGAYYGPAIPPPPKYYRRSEGRGCCCNCLCGITRCCCGCIFSIICKILTFILVLVVIAAILIWFIVRPNVLKFHVTEANLTEFNYTTSDNINNGSLHYNLALNISIRNPNSRLGIYYDSIEPNALYEGVRFGSQNLEPFFQHKKSTSFLGPVFKGEQVMSLGETQVSKLNKEKESGVYGIGVQLKIKLRFKFGLIKIGNFNPKVRCDLQVPLKSHNGTQQFQTTQCGWDYKSIFLHKD</sequence>
<protein>
    <submittedName>
        <fullName evidence="6">Putative Late embryogenesis abundant protein, LEA-14</fullName>
    </submittedName>
</protein>
<evidence type="ECO:0000313" key="6">
    <source>
        <dbReference type="EMBL" id="KAE9619559.1"/>
    </source>
</evidence>
<dbReference type="AlphaFoldDB" id="A0A6A5N0V9"/>
<evidence type="ECO:0000256" key="2">
    <source>
        <dbReference type="ARBA" id="ARBA00022692"/>
    </source>
</evidence>
<dbReference type="GO" id="GO:0009506">
    <property type="term" value="C:plasmodesma"/>
    <property type="evidence" value="ECO:0007669"/>
    <property type="project" value="TreeGrafter"/>
</dbReference>
<comment type="caution">
    <text evidence="6">The sequence shown here is derived from an EMBL/GenBank/DDBJ whole genome shotgun (WGS) entry which is preliminary data.</text>
</comment>
<dbReference type="GO" id="GO:0005886">
    <property type="term" value="C:plasma membrane"/>
    <property type="evidence" value="ECO:0007669"/>
    <property type="project" value="TreeGrafter"/>
</dbReference>
<evidence type="ECO:0000256" key="3">
    <source>
        <dbReference type="ARBA" id="ARBA00022989"/>
    </source>
</evidence>
<dbReference type="InterPro" id="IPR004864">
    <property type="entry name" value="LEA_2"/>
</dbReference>
<keyword evidence="4" id="KW-0472">Membrane</keyword>
<gene>
    <name evidence="6" type="ORF">Lalb_Chr02g0154521</name>
</gene>
<reference evidence="7" key="1">
    <citation type="journal article" date="2020" name="Nat. Commun.">
        <title>Genome sequence of the cluster root forming white lupin.</title>
        <authorList>
            <person name="Hufnagel B."/>
            <person name="Marques A."/>
            <person name="Soriano A."/>
            <person name="Marques L."/>
            <person name="Divol F."/>
            <person name="Doumas P."/>
            <person name="Sallet E."/>
            <person name="Mancinotti D."/>
            <person name="Carrere S."/>
            <person name="Marande W."/>
            <person name="Arribat S."/>
            <person name="Keller J."/>
            <person name="Huneau C."/>
            <person name="Blein T."/>
            <person name="Aime D."/>
            <person name="Laguerre M."/>
            <person name="Taylor J."/>
            <person name="Schubert V."/>
            <person name="Nelson M."/>
            <person name="Geu-Flores F."/>
            <person name="Crespi M."/>
            <person name="Gallardo-Guerrero K."/>
            <person name="Delaux P.-M."/>
            <person name="Salse J."/>
            <person name="Berges H."/>
            <person name="Guyot R."/>
            <person name="Gouzy J."/>
            <person name="Peret B."/>
        </authorList>
    </citation>
    <scope>NUCLEOTIDE SEQUENCE [LARGE SCALE GENOMIC DNA]</scope>
    <source>
        <strain evidence="7">cv. Amiga</strain>
    </source>
</reference>
<dbReference type="PANTHER" id="PTHR31415:SF61">
    <property type="entry name" value="LATE EMBRYOGENESIS ABUNDANT PROTEIN"/>
    <property type="match status" value="1"/>
</dbReference>
<evidence type="ECO:0000256" key="1">
    <source>
        <dbReference type="ARBA" id="ARBA00004167"/>
    </source>
</evidence>
<dbReference type="EMBL" id="WOCE01000002">
    <property type="protein sequence ID" value="KAE9619559.1"/>
    <property type="molecule type" value="Genomic_DNA"/>
</dbReference>
<dbReference type="PANTHER" id="PTHR31415">
    <property type="entry name" value="OS05G0367900 PROTEIN"/>
    <property type="match status" value="1"/>
</dbReference>
<name>A0A6A5N0V9_LUPAL</name>
<dbReference type="Proteomes" id="UP000447434">
    <property type="component" value="Chromosome 2"/>
</dbReference>
<comment type="subcellular location">
    <subcellularLocation>
        <location evidence="1">Membrane</location>
        <topology evidence="1">Single-pass membrane protein</topology>
    </subcellularLocation>
</comment>
<evidence type="ECO:0000313" key="7">
    <source>
        <dbReference type="Proteomes" id="UP000447434"/>
    </source>
</evidence>
<evidence type="ECO:0000256" key="4">
    <source>
        <dbReference type="ARBA" id="ARBA00023136"/>
    </source>
</evidence>
<accession>A0A6A5N0V9</accession>
<keyword evidence="7" id="KW-1185">Reference proteome</keyword>
<keyword evidence="2" id="KW-0812">Transmembrane</keyword>
<feature type="domain" description="Late embryogenesis abundant protein LEA-2 subgroup" evidence="5">
    <location>
        <begin position="108"/>
        <end position="205"/>
    </location>
</feature>
<proteinExistence type="predicted"/>
<evidence type="ECO:0000259" key="5">
    <source>
        <dbReference type="Pfam" id="PF03168"/>
    </source>
</evidence>
<keyword evidence="3" id="KW-1133">Transmembrane helix</keyword>
<dbReference type="Pfam" id="PF03168">
    <property type="entry name" value="LEA_2"/>
    <property type="match status" value="1"/>
</dbReference>
<dbReference type="GO" id="GO:0098542">
    <property type="term" value="P:defense response to other organism"/>
    <property type="evidence" value="ECO:0007669"/>
    <property type="project" value="InterPro"/>
</dbReference>